<evidence type="ECO:0000256" key="2">
    <source>
        <dbReference type="SAM" id="SignalP"/>
    </source>
</evidence>
<dbReference type="PRINTS" id="PR00837">
    <property type="entry name" value="V5TPXLIKE"/>
</dbReference>
<dbReference type="InterPro" id="IPR034113">
    <property type="entry name" value="SCP_GAPR1-like"/>
</dbReference>
<dbReference type="STRING" id="1287680.R1E6J6"/>
<gene>
    <name evidence="4" type="ORF">UCRNP2_10320</name>
</gene>
<dbReference type="Pfam" id="PF00188">
    <property type="entry name" value="CAP"/>
    <property type="match status" value="1"/>
</dbReference>
<dbReference type="CDD" id="cd05382">
    <property type="entry name" value="CAP_GAPR1-like"/>
    <property type="match status" value="1"/>
</dbReference>
<dbReference type="InterPro" id="IPR001283">
    <property type="entry name" value="CRISP-related"/>
</dbReference>
<evidence type="ECO:0000259" key="3">
    <source>
        <dbReference type="SMART" id="SM00198"/>
    </source>
</evidence>
<dbReference type="Proteomes" id="UP000013521">
    <property type="component" value="Unassembled WGS sequence"/>
</dbReference>
<dbReference type="KEGG" id="npa:UCRNP2_10320"/>
<evidence type="ECO:0000313" key="4">
    <source>
        <dbReference type="EMBL" id="EOD42987.1"/>
    </source>
</evidence>
<protein>
    <submittedName>
        <fullName evidence="4">Putative allergen v5 tpx-1-related protein</fullName>
    </submittedName>
</protein>
<reference evidence="5" key="1">
    <citation type="journal article" date="2013" name="Genome Announc.">
        <title>Draft genome sequence of Neofusicoccum parvum isolate UCR-NP2, a fungal vascular pathogen associated with grapevine cankers.</title>
        <authorList>
            <person name="Blanco-Ulate B."/>
            <person name="Rolshausen P."/>
            <person name="Cantu D."/>
        </authorList>
    </citation>
    <scope>NUCLEOTIDE SEQUENCE [LARGE SCALE GENOMIC DNA]</scope>
    <source>
        <strain evidence="5">UCR-NP2</strain>
    </source>
</reference>
<sequence>MRFSTLMIAVLATAAAASPVPQGGWSMIWGNGGSSAPTEETSSSSGSSGNNAGTNTDTSSSGSGTSSGGGGNQWVKLHNKYRAKHVDTPPLEWDESLAQTATAHSQKCVFEHSQNNNLGENLAMGTGLTAQQTVEMWYNEIDQYNQYWGKNDVPMDVMHFTQVVWKKTTKVGCGMADCSQGKLATCNYSPAGNMLGTFAANVGRLKSGN</sequence>
<dbReference type="HOGENOM" id="CLU_1224604_0_0_1"/>
<dbReference type="InterPro" id="IPR035940">
    <property type="entry name" value="CAP_sf"/>
</dbReference>
<dbReference type="AlphaFoldDB" id="R1E6J6"/>
<evidence type="ECO:0000256" key="1">
    <source>
        <dbReference type="SAM" id="MobiDB-lite"/>
    </source>
</evidence>
<keyword evidence="2" id="KW-0732">Signal</keyword>
<feature type="signal peptide" evidence="2">
    <location>
        <begin position="1"/>
        <end position="17"/>
    </location>
</feature>
<name>R1E6J6_BOTPV</name>
<evidence type="ECO:0000313" key="5">
    <source>
        <dbReference type="Proteomes" id="UP000013521"/>
    </source>
</evidence>
<organism evidence="4 5">
    <name type="scientific">Botryosphaeria parva (strain UCR-NP2)</name>
    <name type="common">Grapevine canker fungus</name>
    <name type="synonym">Neofusicoccum parvum</name>
    <dbReference type="NCBI Taxonomy" id="1287680"/>
    <lineage>
        <taxon>Eukaryota</taxon>
        <taxon>Fungi</taxon>
        <taxon>Dikarya</taxon>
        <taxon>Ascomycota</taxon>
        <taxon>Pezizomycotina</taxon>
        <taxon>Dothideomycetes</taxon>
        <taxon>Dothideomycetes incertae sedis</taxon>
        <taxon>Botryosphaeriales</taxon>
        <taxon>Botryosphaeriaceae</taxon>
        <taxon>Neofusicoccum</taxon>
    </lineage>
</organism>
<dbReference type="PANTHER" id="PTHR10334">
    <property type="entry name" value="CYSTEINE-RICH SECRETORY PROTEIN-RELATED"/>
    <property type="match status" value="1"/>
</dbReference>
<feature type="domain" description="SCP" evidence="3">
    <location>
        <begin position="69"/>
        <end position="196"/>
    </location>
</feature>
<dbReference type="SUPFAM" id="SSF55797">
    <property type="entry name" value="PR-1-like"/>
    <property type="match status" value="1"/>
</dbReference>
<dbReference type="EMBL" id="KB916922">
    <property type="protein sequence ID" value="EOD42987.1"/>
    <property type="molecule type" value="Genomic_DNA"/>
</dbReference>
<dbReference type="OMA" id="DAMEWAN"/>
<dbReference type="Gene3D" id="3.40.33.10">
    <property type="entry name" value="CAP"/>
    <property type="match status" value="1"/>
</dbReference>
<dbReference type="OrthoDB" id="337038at2759"/>
<feature type="compositionally biased region" description="Low complexity" evidence="1">
    <location>
        <begin position="34"/>
        <end position="64"/>
    </location>
</feature>
<feature type="chain" id="PRO_5004346635" evidence="2">
    <location>
        <begin position="18"/>
        <end position="209"/>
    </location>
</feature>
<accession>R1E6J6</accession>
<dbReference type="SMART" id="SM00198">
    <property type="entry name" value="SCP"/>
    <property type="match status" value="1"/>
</dbReference>
<dbReference type="InterPro" id="IPR014044">
    <property type="entry name" value="CAP_dom"/>
</dbReference>
<proteinExistence type="predicted"/>
<feature type="region of interest" description="Disordered" evidence="1">
    <location>
        <begin position="28"/>
        <end position="74"/>
    </location>
</feature>
<dbReference type="eggNOG" id="KOG3017">
    <property type="taxonomic scope" value="Eukaryota"/>
</dbReference>